<reference evidence="1" key="2">
    <citation type="submission" date="2022-01" db="EMBL/GenBank/DDBJ databases">
        <authorList>
            <person name="Yamashiro T."/>
            <person name="Shiraishi A."/>
            <person name="Satake H."/>
            <person name="Nakayama K."/>
        </authorList>
    </citation>
    <scope>NUCLEOTIDE SEQUENCE</scope>
</reference>
<name>A0ABQ4YK34_9ASTR</name>
<evidence type="ECO:0000313" key="2">
    <source>
        <dbReference type="Proteomes" id="UP001151760"/>
    </source>
</evidence>
<dbReference type="Proteomes" id="UP001151760">
    <property type="component" value="Unassembled WGS sequence"/>
</dbReference>
<accession>A0ABQ4YK34</accession>
<reference evidence="1" key="1">
    <citation type="journal article" date="2022" name="Int. J. Mol. Sci.">
        <title>Draft Genome of Tanacetum Coccineum: Genomic Comparison of Closely Related Tanacetum-Family Plants.</title>
        <authorList>
            <person name="Yamashiro T."/>
            <person name="Shiraishi A."/>
            <person name="Nakayama K."/>
            <person name="Satake H."/>
        </authorList>
    </citation>
    <scope>NUCLEOTIDE SEQUENCE</scope>
</reference>
<proteinExistence type="predicted"/>
<evidence type="ECO:0000313" key="1">
    <source>
        <dbReference type="EMBL" id="GJS77378.1"/>
    </source>
</evidence>
<keyword evidence="2" id="KW-1185">Reference proteome</keyword>
<organism evidence="1 2">
    <name type="scientific">Tanacetum coccineum</name>
    <dbReference type="NCBI Taxonomy" id="301880"/>
    <lineage>
        <taxon>Eukaryota</taxon>
        <taxon>Viridiplantae</taxon>
        <taxon>Streptophyta</taxon>
        <taxon>Embryophyta</taxon>
        <taxon>Tracheophyta</taxon>
        <taxon>Spermatophyta</taxon>
        <taxon>Magnoliopsida</taxon>
        <taxon>eudicotyledons</taxon>
        <taxon>Gunneridae</taxon>
        <taxon>Pentapetalae</taxon>
        <taxon>asterids</taxon>
        <taxon>campanulids</taxon>
        <taxon>Asterales</taxon>
        <taxon>Asteraceae</taxon>
        <taxon>Asteroideae</taxon>
        <taxon>Anthemideae</taxon>
        <taxon>Anthemidinae</taxon>
        <taxon>Tanacetum</taxon>
    </lineage>
</organism>
<gene>
    <name evidence="1" type="ORF">Tco_0727259</name>
</gene>
<dbReference type="EMBL" id="BQNB010010443">
    <property type="protein sequence ID" value="GJS77378.1"/>
    <property type="molecule type" value="Genomic_DNA"/>
</dbReference>
<comment type="caution">
    <text evidence="1">The sequence shown here is derived from an EMBL/GenBank/DDBJ whole genome shotgun (WGS) entry which is preliminary data.</text>
</comment>
<protein>
    <submittedName>
        <fullName evidence="1">Uncharacterized protein</fullName>
    </submittedName>
</protein>
<sequence>MYKINHRRVRDDPEEYFSNHKIVEVVRVTITARVRFYGKIIVMRENNKPNSFSEADFKYLIKNDIEDMYYLCLNKKVNYREKKLLNSSMMFIRSCVFWERVHDFQLGIESYQIKINLTASMLIFPDIEACDPYSIIGKVVKIS</sequence>